<name>A0A433TP97_ELYCH</name>
<accession>A0A433TP97</accession>
<dbReference type="EMBL" id="RQTK01000247">
    <property type="protein sequence ID" value="RUS83340.1"/>
    <property type="molecule type" value="Genomic_DNA"/>
</dbReference>
<proteinExistence type="predicted"/>
<dbReference type="OrthoDB" id="6050515at2759"/>
<dbReference type="AlphaFoldDB" id="A0A433TP97"/>
<protein>
    <submittedName>
        <fullName evidence="1">Uncharacterized protein</fullName>
    </submittedName>
</protein>
<comment type="caution">
    <text evidence="1">The sequence shown here is derived from an EMBL/GenBank/DDBJ whole genome shotgun (WGS) entry which is preliminary data.</text>
</comment>
<organism evidence="1 2">
    <name type="scientific">Elysia chlorotica</name>
    <name type="common">Eastern emerald elysia</name>
    <name type="synonym">Sea slug</name>
    <dbReference type="NCBI Taxonomy" id="188477"/>
    <lineage>
        <taxon>Eukaryota</taxon>
        <taxon>Metazoa</taxon>
        <taxon>Spiralia</taxon>
        <taxon>Lophotrochozoa</taxon>
        <taxon>Mollusca</taxon>
        <taxon>Gastropoda</taxon>
        <taxon>Heterobranchia</taxon>
        <taxon>Euthyneura</taxon>
        <taxon>Panpulmonata</taxon>
        <taxon>Sacoglossa</taxon>
        <taxon>Placobranchoidea</taxon>
        <taxon>Plakobranchidae</taxon>
        <taxon>Elysia</taxon>
    </lineage>
</organism>
<dbReference type="PANTHER" id="PTHR46830">
    <property type="entry name" value="TRANSFERASE, PUTATIVE-RELATED"/>
    <property type="match status" value="1"/>
</dbReference>
<evidence type="ECO:0000313" key="1">
    <source>
        <dbReference type="EMBL" id="RUS83340.1"/>
    </source>
</evidence>
<gene>
    <name evidence="1" type="ORF">EGW08_008887</name>
</gene>
<reference evidence="1 2" key="1">
    <citation type="submission" date="2019-01" db="EMBL/GenBank/DDBJ databases">
        <title>A draft genome assembly of the solar-powered sea slug Elysia chlorotica.</title>
        <authorList>
            <person name="Cai H."/>
            <person name="Li Q."/>
            <person name="Fang X."/>
            <person name="Li J."/>
            <person name="Curtis N.E."/>
            <person name="Altenburger A."/>
            <person name="Shibata T."/>
            <person name="Feng M."/>
            <person name="Maeda T."/>
            <person name="Schwartz J.A."/>
            <person name="Shigenobu S."/>
            <person name="Lundholm N."/>
            <person name="Nishiyama T."/>
            <person name="Yang H."/>
            <person name="Hasebe M."/>
            <person name="Li S."/>
            <person name="Pierce S.K."/>
            <person name="Wang J."/>
        </authorList>
    </citation>
    <scope>NUCLEOTIDE SEQUENCE [LARGE SCALE GENOMIC DNA]</scope>
    <source>
        <strain evidence="1">EC2010</strain>
        <tissue evidence="1">Whole organism of an adult</tissue>
    </source>
</reference>
<dbReference type="PANTHER" id="PTHR46830:SF1">
    <property type="entry name" value="ALPHA-1,4-N-ACETYLGLUCOSAMINYLTRANSFERASE"/>
    <property type="match status" value="1"/>
</dbReference>
<keyword evidence="2" id="KW-1185">Reference proteome</keyword>
<dbReference type="Proteomes" id="UP000271974">
    <property type="component" value="Unassembled WGS sequence"/>
</dbReference>
<sequence>MCRDQKLIKTVLSVVVPSLLLGLLAFQVHRCNVIMSLRNPYLLEQLTSNSDWIWNSLSGKAPLLKDTSKAKVQDEPNNVDGLDSTYSHESFLSEKHPPFIVHYLWCIDGHFELSHYISVLSAVYFLQPDELIIHYRVKPRPDPQGYWRWLEDLQRDVIFLSLKPLQDESSCHYDIDKVWSLFSDHSGVFILGDVVITNLSRPGLVHYHTSLKEKKDKYRLDENEKERKHQLYIVSSSEPYQISNANERYVLRCPSLSSVYNHDHPIIESCVSLNKYLLPEEVLRINTAFYRFLRMLLYNSENAIQGKKHSSVQIPNIVHVILQDDVKELTPLHYVSIKSALVKGKVDRVYIHLSQQPAGALWDRLNNKDNLNVKYIRSEASAHVDVKHPYMMYALYTLLKHGGIFHFGDVIFVSPIPEEIRCAGAIMSPHYSKYRLKHRSMNTDVMAGSRGSEFIEAMLAMVRQKKSTFPGSRVDDIASHIVEQIPESIALDGKLTSHQVCYETHCELEGGHAPPQQAYTTRLRWNGGGPKSLEELKHIQGPSRTDLIAIIDS</sequence>
<evidence type="ECO:0000313" key="2">
    <source>
        <dbReference type="Proteomes" id="UP000271974"/>
    </source>
</evidence>